<keyword evidence="11" id="KW-1185">Reference proteome</keyword>
<proteinExistence type="predicted"/>
<keyword evidence="3" id="KW-0805">Transcription regulation</keyword>
<feature type="modified residue" description="4-aspartylphosphate" evidence="6">
    <location>
        <position position="55"/>
    </location>
</feature>
<dbReference type="EMBL" id="LGKP01000040">
    <property type="protein sequence ID" value="KPL80172.1"/>
    <property type="molecule type" value="Genomic_DNA"/>
</dbReference>
<protein>
    <recommendedName>
        <fullName evidence="12">DNA-binding response regulator</fullName>
    </recommendedName>
</protein>
<gene>
    <name evidence="10" type="ORF">SE18_24195</name>
</gene>
<dbReference type="CDD" id="cd00383">
    <property type="entry name" value="trans_reg_C"/>
    <property type="match status" value="1"/>
</dbReference>
<dbReference type="InterPro" id="IPR036388">
    <property type="entry name" value="WH-like_DNA-bd_sf"/>
</dbReference>
<evidence type="ECO:0000256" key="4">
    <source>
        <dbReference type="ARBA" id="ARBA00023125"/>
    </source>
</evidence>
<evidence type="ECO:0000313" key="11">
    <source>
        <dbReference type="Proteomes" id="UP000050277"/>
    </source>
</evidence>
<dbReference type="InterPro" id="IPR011006">
    <property type="entry name" value="CheY-like_superfamily"/>
</dbReference>
<evidence type="ECO:0000256" key="6">
    <source>
        <dbReference type="PROSITE-ProRule" id="PRU00169"/>
    </source>
</evidence>
<dbReference type="PANTHER" id="PTHR48111">
    <property type="entry name" value="REGULATOR OF RPOS"/>
    <property type="match status" value="1"/>
</dbReference>
<dbReference type="GO" id="GO:0006355">
    <property type="term" value="P:regulation of DNA-templated transcription"/>
    <property type="evidence" value="ECO:0007669"/>
    <property type="project" value="InterPro"/>
</dbReference>
<evidence type="ECO:0000256" key="7">
    <source>
        <dbReference type="PROSITE-ProRule" id="PRU01091"/>
    </source>
</evidence>
<dbReference type="SUPFAM" id="SSF52172">
    <property type="entry name" value="CheY-like"/>
    <property type="match status" value="1"/>
</dbReference>
<comment type="caution">
    <text evidence="10">The sequence shown here is derived from an EMBL/GenBank/DDBJ whole genome shotgun (WGS) entry which is preliminary data.</text>
</comment>
<keyword evidence="4 7" id="KW-0238">DNA-binding</keyword>
<accession>A0A0P6XJH0</accession>
<dbReference type="FunFam" id="3.40.50.2300:FF:000001">
    <property type="entry name" value="DNA-binding response regulator PhoB"/>
    <property type="match status" value="1"/>
</dbReference>
<keyword evidence="2" id="KW-0902">Two-component regulatory system</keyword>
<dbReference type="InterPro" id="IPR016032">
    <property type="entry name" value="Sig_transdc_resp-reg_C-effctor"/>
</dbReference>
<dbReference type="Pfam" id="PF00072">
    <property type="entry name" value="Response_reg"/>
    <property type="match status" value="1"/>
</dbReference>
<evidence type="ECO:0000256" key="3">
    <source>
        <dbReference type="ARBA" id="ARBA00023015"/>
    </source>
</evidence>
<dbReference type="PROSITE" id="PS51755">
    <property type="entry name" value="OMPR_PHOB"/>
    <property type="match status" value="1"/>
</dbReference>
<dbReference type="AlphaFoldDB" id="A0A0P6XJH0"/>
<name>A0A0P6XJH0_9CHLR</name>
<dbReference type="SMART" id="SM00448">
    <property type="entry name" value="REC"/>
    <property type="match status" value="1"/>
</dbReference>
<sequence length="236" mass="26710">MPARWRILVVDDDTIIRRTLVSNLLNDGFEVMAAESGQSALAMVESSWPDLAILDLMMPGMTGFELSDRLRRYVEIPIIMLTSISDEATTVRGLEQHADDYMTKPYRYPELRARVNKLLTKSYEGGLHPGELIVIDEDLSVNFGQHILMRKGEAIPLEPIELRVLYLLLQTPTVAVATTTLLRKAWGLGEEGDQSSLWVRIRSLRTKLEDNPSKPIYLKTVRGVGYVFDVQPRRGL</sequence>
<evidence type="ECO:0000256" key="5">
    <source>
        <dbReference type="ARBA" id="ARBA00023163"/>
    </source>
</evidence>
<dbReference type="InterPro" id="IPR001867">
    <property type="entry name" value="OmpR/PhoB-type_DNA-bd"/>
</dbReference>
<organism evidence="10 11">
    <name type="scientific">Herpetosiphon geysericola</name>
    <dbReference type="NCBI Taxonomy" id="70996"/>
    <lineage>
        <taxon>Bacteria</taxon>
        <taxon>Bacillati</taxon>
        <taxon>Chloroflexota</taxon>
        <taxon>Chloroflexia</taxon>
        <taxon>Herpetosiphonales</taxon>
        <taxon>Herpetosiphonaceae</taxon>
        <taxon>Herpetosiphon</taxon>
    </lineage>
</organism>
<dbReference type="CDD" id="cd17574">
    <property type="entry name" value="REC_OmpR"/>
    <property type="match status" value="1"/>
</dbReference>
<dbReference type="SUPFAM" id="SSF46894">
    <property type="entry name" value="C-terminal effector domain of the bipartite response regulators"/>
    <property type="match status" value="1"/>
</dbReference>
<dbReference type="PROSITE" id="PS50110">
    <property type="entry name" value="RESPONSE_REGULATORY"/>
    <property type="match status" value="1"/>
</dbReference>
<feature type="domain" description="OmpR/PhoB-type" evidence="9">
    <location>
        <begin position="130"/>
        <end position="230"/>
    </location>
</feature>
<dbReference type="OrthoDB" id="5514345at2"/>
<evidence type="ECO:0000313" key="10">
    <source>
        <dbReference type="EMBL" id="KPL80172.1"/>
    </source>
</evidence>
<keyword evidence="5" id="KW-0804">Transcription</keyword>
<feature type="DNA-binding region" description="OmpR/PhoB-type" evidence="7">
    <location>
        <begin position="130"/>
        <end position="230"/>
    </location>
</feature>
<evidence type="ECO:0008006" key="12">
    <source>
        <dbReference type="Google" id="ProtNLM"/>
    </source>
</evidence>
<feature type="domain" description="Response regulatory" evidence="8">
    <location>
        <begin position="6"/>
        <end position="119"/>
    </location>
</feature>
<keyword evidence="1 6" id="KW-0597">Phosphoprotein</keyword>
<dbReference type="SMART" id="SM00862">
    <property type="entry name" value="Trans_reg_C"/>
    <property type="match status" value="1"/>
</dbReference>
<dbReference type="GO" id="GO:0005829">
    <property type="term" value="C:cytosol"/>
    <property type="evidence" value="ECO:0007669"/>
    <property type="project" value="TreeGrafter"/>
</dbReference>
<dbReference type="GO" id="GO:0000976">
    <property type="term" value="F:transcription cis-regulatory region binding"/>
    <property type="evidence" value="ECO:0007669"/>
    <property type="project" value="TreeGrafter"/>
</dbReference>
<dbReference type="GO" id="GO:0000156">
    <property type="term" value="F:phosphorelay response regulator activity"/>
    <property type="evidence" value="ECO:0007669"/>
    <property type="project" value="TreeGrafter"/>
</dbReference>
<dbReference type="Gene3D" id="3.40.50.2300">
    <property type="match status" value="1"/>
</dbReference>
<dbReference type="InterPro" id="IPR039420">
    <property type="entry name" value="WalR-like"/>
</dbReference>
<dbReference type="Gene3D" id="1.10.10.10">
    <property type="entry name" value="Winged helix-like DNA-binding domain superfamily/Winged helix DNA-binding domain"/>
    <property type="match status" value="1"/>
</dbReference>
<dbReference type="Proteomes" id="UP000050277">
    <property type="component" value="Unassembled WGS sequence"/>
</dbReference>
<dbReference type="Pfam" id="PF00486">
    <property type="entry name" value="Trans_reg_C"/>
    <property type="match status" value="1"/>
</dbReference>
<dbReference type="GO" id="GO:0032993">
    <property type="term" value="C:protein-DNA complex"/>
    <property type="evidence" value="ECO:0007669"/>
    <property type="project" value="TreeGrafter"/>
</dbReference>
<evidence type="ECO:0000259" key="8">
    <source>
        <dbReference type="PROSITE" id="PS50110"/>
    </source>
</evidence>
<dbReference type="RefSeq" id="WP_054537046.1">
    <property type="nucleotide sequence ID" value="NZ_LGKP01000040.1"/>
</dbReference>
<dbReference type="InterPro" id="IPR001789">
    <property type="entry name" value="Sig_transdc_resp-reg_receiver"/>
</dbReference>
<dbReference type="PANTHER" id="PTHR48111:SF1">
    <property type="entry name" value="TWO-COMPONENT RESPONSE REGULATOR ORR33"/>
    <property type="match status" value="1"/>
</dbReference>
<evidence type="ECO:0000256" key="1">
    <source>
        <dbReference type="ARBA" id="ARBA00022553"/>
    </source>
</evidence>
<reference evidence="10 11" key="1">
    <citation type="submission" date="2015-07" db="EMBL/GenBank/DDBJ databases">
        <title>Whole genome sequence of Herpetosiphon geysericola DSM 7119.</title>
        <authorList>
            <person name="Hemp J."/>
            <person name="Ward L.M."/>
            <person name="Pace L.A."/>
            <person name="Fischer W.W."/>
        </authorList>
    </citation>
    <scope>NUCLEOTIDE SEQUENCE [LARGE SCALE GENOMIC DNA]</scope>
    <source>
        <strain evidence="10 11">DSM 7119</strain>
    </source>
</reference>
<dbReference type="STRING" id="70996.SE18_24195"/>
<evidence type="ECO:0000259" key="9">
    <source>
        <dbReference type="PROSITE" id="PS51755"/>
    </source>
</evidence>
<evidence type="ECO:0000256" key="2">
    <source>
        <dbReference type="ARBA" id="ARBA00023012"/>
    </source>
</evidence>